<organism evidence="17 18">
    <name type="scientific">Cyanoderma ruficeps</name>
    <name type="common">rufous-capped babbler</name>
    <dbReference type="NCBI Taxonomy" id="181631"/>
    <lineage>
        <taxon>Eukaryota</taxon>
        <taxon>Metazoa</taxon>
        <taxon>Chordata</taxon>
        <taxon>Craniata</taxon>
        <taxon>Vertebrata</taxon>
        <taxon>Euteleostomi</taxon>
        <taxon>Archelosauria</taxon>
        <taxon>Archosauria</taxon>
        <taxon>Dinosauria</taxon>
        <taxon>Saurischia</taxon>
        <taxon>Theropoda</taxon>
        <taxon>Coelurosauria</taxon>
        <taxon>Aves</taxon>
        <taxon>Neognathae</taxon>
        <taxon>Neoaves</taxon>
        <taxon>Telluraves</taxon>
        <taxon>Australaves</taxon>
        <taxon>Passeriformes</taxon>
        <taxon>Sylvioidea</taxon>
        <taxon>Timaliidae</taxon>
        <taxon>Cyanoderma</taxon>
    </lineage>
</organism>
<comment type="subunit">
    <text evidence="13">Microtubule inner protein component of sperm flagellar doublet microtubules. Interacts with TEKT1, TEKT2, TEKT4 and TEKT5. Interacts with CCDC38.</text>
</comment>
<dbReference type="PANTHER" id="PTHR19960">
    <property type="entry name" value="TEKTIN"/>
    <property type="match status" value="1"/>
</dbReference>
<evidence type="ECO:0000256" key="12">
    <source>
        <dbReference type="ARBA" id="ARBA00045324"/>
    </source>
</evidence>
<keyword evidence="15" id="KW-0175">Coiled coil</keyword>
<evidence type="ECO:0000256" key="6">
    <source>
        <dbReference type="ARBA" id="ARBA00023069"/>
    </source>
</evidence>
<accession>A0A8C3NRV4</accession>
<keyword evidence="10" id="KW-0968">Cytoplasmic vesicle</keyword>
<evidence type="ECO:0000256" key="16">
    <source>
        <dbReference type="SAM" id="MobiDB-lite"/>
    </source>
</evidence>
<sequence length="532" mass="59776">RLDPGMRLTLSWMGPSLPWTGTPPTVPGCSKPHFQPALGHSALNPTLSPLTGSFPGLPPTKMVPFVSERPGGVFSRHTLDDWHRSNLTNYKESETTRHNAERLRADLNRAIKDVYQQGKRSQGESTQNLGERVNDIEYWKSELCIELDAMIRETNSLADMQKRPVPAASTDVTMCPHQVAHKCLLNREKRMGIDLVSDDVEKQLIEVSLATHLLRLLFVCARCNKEARQELEKDLADKQLGHHIDSKCYQLKNSSRGLHFFKGVERIDATVSVPETWARFTDNNIFRSQSARAASAKLRASTESLLMGTADEMWRQFNKVNDAFTSRITEIANAKSKIQTHLAKTRQEIFQIETKIQVIQKTIRDKEAQLKVAQTRLDERTRRPNVELCRDAAQLRLVQEVNEINETLRNLHQCLRASEDMLQMLVRSKGVLEHDLVVKNNSLFIDQERCMGMRKSYPTPAAGHRPTFPLLLCKYIGESQQGRGTTSPGARRSGSSFLVSHAQMTPPHPTAPVPSPPSGPSVLAGSPSQHQP</sequence>
<feature type="compositionally biased region" description="Low complexity" evidence="16">
    <location>
        <begin position="520"/>
        <end position="532"/>
    </location>
</feature>
<keyword evidence="5 14" id="KW-0282">Flagellum</keyword>
<name>A0A8C3NRV4_9PASS</name>
<evidence type="ECO:0000256" key="9">
    <source>
        <dbReference type="ARBA" id="ARBA00023273"/>
    </source>
</evidence>
<evidence type="ECO:0000256" key="7">
    <source>
        <dbReference type="ARBA" id="ARBA00023136"/>
    </source>
</evidence>
<keyword evidence="9 14" id="KW-0966">Cell projection</keyword>
<feature type="compositionally biased region" description="Pro residues" evidence="16">
    <location>
        <begin position="506"/>
        <end position="519"/>
    </location>
</feature>
<evidence type="ECO:0000256" key="15">
    <source>
        <dbReference type="SAM" id="Coils"/>
    </source>
</evidence>
<dbReference type="GO" id="GO:0015630">
    <property type="term" value="C:microtubule cytoskeleton"/>
    <property type="evidence" value="ECO:0007669"/>
    <property type="project" value="UniProtKB-UniRule"/>
</dbReference>
<evidence type="ECO:0000256" key="8">
    <source>
        <dbReference type="ARBA" id="ARBA00023212"/>
    </source>
</evidence>
<evidence type="ECO:0000256" key="2">
    <source>
        <dbReference type="ARBA" id="ARBA00007209"/>
    </source>
</evidence>
<evidence type="ECO:0000256" key="14">
    <source>
        <dbReference type="RuleBase" id="RU367040"/>
    </source>
</evidence>
<dbReference type="PANTHER" id="PTHR19960:SF24">
    <property type="entry name" value="TEKTIN-3"/>
    <property type="match status" value="1"/>
</dbReference>
<feature type="coiled-coil region" evidence="15">
    <location>
        <begin position="356"/>
        <end position="383"/>
    </location>
</feature>
<feature type="coiled-coil region" evidence="15">
    <location>
        <begin position="90"/>
        <end position="117"/>
    </location>
</feature>
<dbReference type="AlphaFoldDB" id="A0A8C3NRV4"/>
<evidence type="ECO:0000256" key="3">
    <source>
        <dbReference type="ARBA" id="ARBA00022490"/>
    </source>
</evidence>
<comment type="subcellular location">
    <subcellularLocation>
        <location evidence="14">Cytoplasm</location>
        <location evidence="14">Cytoskeleton</location>
        <location evidence="14">Cilium axoneme</location>
    </subcellularLocation>
    <subcellularLocation>
        <location evidence="1">Cytoplasm</location>
        <location evidence="1">Cytoskeleton</location>
        <location evidence="1">Flagellum axoneme</location>
    </subcellularLocation>
    <subcellularLocation>
        <location evidence="11">Cytoplasmic vesicle</location>
        <location evidence="11">Secretory vesicle</location>
        <location evidence="11">Acrosome outer membrane</location>
        <topology evidence="11">Peripheral membrane protein</topology>
    </subcellularLocation>
</comment>
<feature type="region of interest" description="Disordered" evidence="16">
    <location>
        <begin position="481"/>
        <end position="532"/>
    </location>
</feature>
<dbReference type="InterPro" id="IPR048256">
    <property type="entry name" value="Tektin-like"/>
</dbReference>
<reference evidence="17" key="1">
    <citation type="submission" date="2025-08" db="UniProtKB">
        <authorList>
            <consortium name="Ensembl"/>
        </authorList>
    </citation>
    <scope>IDENTIFICATION</scope>
</reference>
<dbReference type="InterPro" id="IPR000435">
    <property type="entry name" value="Tektins"/>
</dbReference>
<evidence type="ECO:0000256" key="5">
    <source>
        <dbReference type="ARBA" id="ARBA00022846"/>
    </source>
</evidence>
<dbReference type="Proteomes" id="UP000694396">
    <property type="component" value="Unplaced"/>
</dbReference>
<keyword evidence="8" id="KW-0206">Cytoskeleton</keyword>
<keyword evidence="3" id="KW-0963">Cytoplasm</keyword>
<dbReference type="Ensembl" id="ENSCRFT00000002058.1">
    <property type="protein sequence ID" value="ENSCRFP00000001971.1"/>
    <property type="gene ID" value="ENSCRFG00000001456.1"/>
</dbReference>
<dbReference type="PRINTS" id="PR00511">
    <property type="entry name" value="TEKTIN"/>
</dbReference>
<dbReference type="GO" id="GO:0005634">
    <property type="term" value="C:nucleus"/>
    <property type="evidence" value="ECO:0007669"/>
    <property type="project" value="TreeGrafter"/>
</dbReference>
<dbReference type="GO" id="GO:0002081">
    <property type="term" value="C:outer acrosomal membrane"/>
    <property type="evidence" value="ECO:0007669"/>
    <property type="project" value="UniProtKB-SubCell"/>
</dbReference>
<dbReference type="GO" id="GO:0060271">
    <property type="term" value="P:cilium assembly"/>
    <property type="evidence" value="ECO:0007669"/>
    <property type="project" value="UniProtKB-UniRule"/>
</dbReference>
<keyword evidence="18" id="KW-1185">Reference proteome</keyword>
<dbReference type="GO" id="GO:0060294">
    <property type="term" value="P:cilium movement involved in cell motility"/>
    <property type="evidence" value="ECO:0007669"/>
    <property type="project" value="UniProtKB-UniRule"/>
</dbReference>
<evidence type="ECO:0000256" key="10">
    <source>
        <dbReference type="ARBA" id="ARBA00023329"/>
    </source>
</evidence>
<keyword evidence="4" id="KW-0832">Ubl conjugation</keyword>
<evidence type="ECO:0000256" key="4">
    <source>
        <dbReference type="ARBA" id="ARBA00022843"/>
    </source>
</evidence>
<dbReference type="GO" id="GO:0036126">
    <property type="term" value="C:sperm flagellum"/>
    <property type="evidence" value="ECO:0007669"/>
    <property type="project" value="TreeGrafter"/>
</dbReference>
<evidence type="ECO:0000256" key="1">
    <source>
        <dbReference type="ARBA" id="ARBA00004611"/>
    </source>
</evidence>
<protein>
    <recommendedName>
        <fullName evidence="14">Tektin</fullName>
    </recommendedName>
</protein>
<evidence type="ECO:0000256" key="11">
    <source>
        <dbReference type="ARBA" id="ARBA00037820"/>
    </source>
</evidence>
<keyword evidence="7" id="KW-0472">Membrane</keyword>
<keyword evidence="6 14" id="KW-0969">Cilium</keyword>
<proteinExistence type="inferred from homology"/>
<reference evidence="17" key="2">
    <citation type="submission" date="2025-09" db="UniProtKB">
        <authorList>
            <consortium name="Ensembl"/>
        </authorList>
    </citation>
    <scope>IDENTIFICATION</scope>
</reference>
<comment type="similarity">
    <text evidence="2 14">Belongs to the tektin family.</text>
</comment>
<comment type="function">
    <text evidence="12">Microtubule inner protein (MIP) part of the dynein-decorated doublet microtubules (DMTs) in cilia and flagellar axoneme. Forms filamentous polymers in the walls of ciliary and flagellar microtubules. Required for normal sperm mobility.</text>
</comment>
<dbReference type="GO" id="GO:0005930">
    <property type="term" value="C:axoneme"/>
    <property type="evidence" value="ECO:0007669"/>
    <property type="project" value="UniProtKB-SubCell"/>
</dbReference>
<dbReference type="Pfam" id="PF03148">
    <property type="entry name" value="Tektin"/>
    <property type="match status" value="1"/>
</dbReference>
<evidence type="ECO:0000256" key="13">
    <source>
        <dbReference type="ARBA" id="ARBA00046692"/>
    </source>
</evidence>
<evidence type="ECO:0000313" key="17">
    <source>
        <dbReference type="Ensembl" id="ENSCRFP00000001971.1"/>
    </source>
</evidence>
<feature type="compositionally biased region" description="Polar residues" evidence="16">
    <location>
        <begin position="481"/>
        <end position="498"/>
    </location>
</feature>
<evidence type="ECO:0000313" key="18">
    <source>
        <dbReference type="Proteomes" id="UP000694396"/>
    </source>
</evidence>